<dbReference type="NCBIfam" id="TIGR00498">
    <property type="entry name" value="lexA"/>
    <property type="match status" value="1"/>
</dbReference>
<feature type="active site" description="For autocatalytic cleavage activity" evidence="13">
    <location>
        <position position="117"/>
    </location>
</feature>
<evidence type="ECO:0000256" key="4">
    <source>
        <dbReference type="ARBA" id="ARBA00022705"/>
    </source>
</evidence>
<dbReference type="GO" id="GO:0009432">
    <property type="term" value="P:SOS response"/>
    <property type="evidence" value="ECO:0007669"/>
    <property type="project" value="UniProtKB-UniRule"/>
</dbReference>
<evidence type="ECO:0000256" key="3">
    <source>
        <dbReference type="ARBA" id="ARBA00022491"/>
    </source>
</evidence>
<dbReference type="InterPro" id="IPR050077">
    <property type="entry name" value="LexA_repressor"/>
</dbReference>
<name>A0A832J6E1_9GAMM</name>
<dbReference type="Pfam" id="PF01726">
    <property type="entry name" value="LexA_DNA_bind"/>
    <property type="match status" value="1"/>
</dbReference>
<keyword evidence="7 13" id="KW-0068">Autocatalytic cleavage</keyword>
<feature type="domain" description="LexA repressor DNA-binding" evidence="16">
    <location>
        <begin position="1"/>
        <end position="65"/>
    </location>
</feature>
<dbReference type="InterPro" id="IPR036388">
    <property type="entry name" value="WH-like_DNA-bd_sf"/>
</dbReference>
<evidence type="ECO:0000256" key="2">
    <source>
        <dbReference type="ARBA" id="ARBA00011738"/>
    </source>
</evidence>
<keyword evidence="8 13" id="KW-0805">Transcription regulation</keyword>
<evidence type="ECO:0000256" key="14">
    <source>
        <dbReference type="RuleBase" id="RU003991"/>
    </source>
</evidence>
<comment type="function">
    <text evidence="13">Represses a number of genes involved in the response to DNA damage (SOS response), including recA and lexA. In the presence of single-stranded DNA, RecA interacts with LexA causing an autocatalytic cleavage which disrupts the DNA-binding part of LexA, leading to derepression of the SOS regulon and eventually DNA repair.</text>
</comment>
<dbReference type="FunFam" id="1.10.10.10:FF:000009">
    <property type="entry name" value="LexA repressor"/>
    <property type="match status" value="1"/>
</dbReference>
<dbReference type="AlphaFoldDB" id="A0A832J6E1"/>
<keyword evidence="3 13" id="KW-0678">Repressor</keyword>
<dbReference type="GO" id="GO:0006508">
    <property type="term" value="P:proteolysis"/>
    <property type="evidence" value="ECO:0007669"/>
    <property type="project" value="InterPro"/>
</dbReference>
<dbReference type="CDD" id="cd06529">
    <property type="entry name" value="S24_LexA-like"/>
    <property type="match status" value="1"/>
</dbReference>
<protein>
    <recommendedName>
        <fullName evidence="13">LexA repressor</fullName>
        <ecNumber evidence="13">3.4.21.88</ecNumber>
    </recommendedName>
</protein>
<gene>
    <name evidence="13 17" type="primary">lexA</name>
    <name evidence="17" type="ORF">ENJ65_03590</name>
</gene>
<feature type="active site" description="For autocatalytic cleavage activity" evidence="13">
    <location>
        <position position="154"/>
    </location>
</feature>
<evidence type="ECO:0000259" key="15">
    <source>
        <dbReference type="Pfam" id="PF00717"/>
    </source>
</evidence>
<dbReference type="Proteomes" id="UP000885832">
    <property type="component" value="Unassembled WGS sequence"/>
</dbReference>
<dbReference type="GO" id="GO:0006260">
    <property type="term" value="P:DNA replication"/>
    <property type="evidence" value="ECO:0007669"/>
    <property type="project" value="UniProtKB-UniRule"/>
</dbReference>
<dbReference type="InterPro" id="IPR006200">
    <property type="entry name" value="LexA"/>
</dbReference>
<dbReference type="Gene3D" id="2.10.109.10">
    <property type="entry name" value="Umud Fragment, subunit A"/>
    <property type="match status" value="1"/>
</dbReference>
<evidence type="ECO:0000256" key="7">
    <source>
        <dbReference type="ARBA" id="ARBA00022813"/>
    </source>
</evidence>
<accession>A0A832J6E1</accession>
<comment type="catalytic activity">
    <reaction evidence="13">
        <text>Hydrolysis of Ala-|-Gly bond in repressor LexA.</text>
        <dbReference type="EC" id="3.4.21.88"/>
    </reaction>
</comment>
<dbReference type="InterPro" id="IPR039418">
    <property type="entry name" value="LexA-like"/>
</dbReference>
<evidence type="ECO:0000256" key="1">
    <source>
        <dbReference type="ARBA" id="ARBA00007484"/>
    </source>
</evidence>
<dbReference type="HAMAP" id="MF_00015">
    <property type="entry name" value="LexA"/>
    <property type="match status" value="1"/>
</dbReference>
<evidence type="ECO:0000256" key="8">
    <source>
        <dbReference type="ARBA" id="ARBA00023015"/>
    </source>
</evidence>
<keyword evidence="9 13" id="KW-0238">DNA-binding</keyword>
<reference evidence="17" key="1">
    <citation type="journal article" date="2020" name="mSystems">
        <title>Genome- and Community-Level Interaction Insights into Carbon Utilization and Element Cycling Functions of Hydrothermarchaeota in Hydrothermal Sediment.</title>
        <authorList>
            <person name="Zhou Z."/>
            <person name="Liu Y."/>
            <person name="Xu W."/>
            <person name="Pan J."/>
            <person name="Luo Z.H."/>
            <person name="Li M."/>
        </authorList>
    </citation>
    <scope>NUCLEOTIDE SEQUENCE [LARGE SCALE GENOMIC DNA]</scope>
    <source>
        <strain evidence="17">HyVt-505</strain>
    </source>
</reference>
<keyword evidence="12 13" id="KW-0742">SOS response</keyword>
<dbReference type="InterPro" id="IPR036286">
    <property type="entry name" value="LexA/Signal_pep-like_sf"/>
</dbReference>
<feature type="domain" description="Peptidase S24/S26A/S26B/S26C" evidence="15">
    <location>
        <begin position="75"/>
        <end position="191"/>
    </location>
</feature>
<evidence type="ECO:0000256" key="11">
    <source>
        <dbReference type="ARBA" id="ARBA00023204"/>
    </source>
</evidence>
<dbReference type="GO" id="GO:0006281">
    <property type="term" value="P:DNA repair"/>
    <property type="evidence" value="ECO:0007669"/>
    <property type="project" value="UniProtKB-UniRule"/>
</dbReference>
<dbReference type="EC" id="3.4.21.88" evidence="13"/>
<evidence type="ECO:0000256" key="12">
    <source>
        <dbReference type="ARBA" id="ARBA00023236"/>
    </source>
</evidence>
<dbReference type="GO" id="GO:0003677">
    <property type="term" value="F:DNA binding"/>
    <property type="evidence" value="ECO:0007669"/>
    <property type="project" value="UniProtKB-UniRule"/>
</dbReference>
<dbReference type="SUPFAM" id="SSF46785">
    <property type="entry name" value="Winged helix' DNA-binding domain"/>
    <property type="match status" value="1"/>
</dbReference>
<dbReference type="PRINTS" id="PR00726">
    <property type="entry name" value="LEXASERPTASE"/>
</dbReference>
<evidence type="ECO:0000313" key="17">
    <source>
        <dbReference type="EMBL" id="HHJ80696.1"/>
    </source>
</evidence>
<keyword evidence="4 13" id="KW-0235">DNA replication</keyword>
<evidence type="ECO:0000259" key="16">
    <source>
        <dbReference type="Pfam" id="PF01726"/>
    </source>
</evidence>
<dbReference type="PANTHER" id="PTHR33516">
    <property type="entry name" value="LEXA REPRESSOR"/>
    <property type="match status" value="1"/>
</dbReference>
<dbReference type="InterPro" id="IPR036390">
    <property type="entry name" value="WH_DNA-bd_sf"/>
</dbReference>
<evidence type="ECO:0000256" key="10">
    <source>
        <dbReference type="ARBA" id="ARBA00023163"/>
    </source>
</evidence>
<feature type="site" description="Cleavage; by autolysis" evidence="13">
    <location>
        <begin position="82"/>
        <end position="83"/>
    </location>
</feature>
<keyword evidence="10 13" id="KW-0804">Transcription</keyword>
<evidence type="ECO:0000256" key="9">
    <source>
        <dbReference type="ARBA" id="ARBA00023125"/>
    </source>
</evidence>
<sequence>MNKLTARQQQILQLIKDFISDTGMPPTRADIAKSLGFRSANAAEDHLKALARKGVIELMSGASRGIRLLEKEGLPLIGRVAAGEPILAQEHIEDHLKIDPQLFHPMPDYLLRVSGMSMRDIGILDGDLLAVHHCQTAHNGQIVVARLDDEVTVKRFKQRGNIVNLIAENPDFEPIRVDLREQELAIEGIAVGIIRQGAEL</sequence>
<keyword evidence="5 13" id="KW-0227">DNA damage</keyword>
<keyword evidence="11 13" id="KW-0234">DNA repair</keyword>
<proteinExistence type="inferred from homology"/>
<evidence type="ECO:0000256" key="6">
    <source>
        <dbReference type="ARBA" id="ARBA00022801"/>
    </source>
</evidence>
<dbReference type="Gene3D" id="1.10.10.10">
    <property type="entry name" value="Winged helix-like DNA-binding domain superfamily/Winged helix DNA-binding domain"/>
    <property type="match status" value="1"/>
</dbReference>
<dbReference type="InterPro" id="IPR015927">
    <property type="entry name" value="Peptidase_S24_S26A/B/C"/>
</dbReference>
<evidence type="ECO:0000256" key="13">
    <source>
        <dbReference type="HAMAP-Rule" id="MF_00015"/>
    </source>
</evidence>
<comment type="caution">
    <text evidence="17">The sequence shown here is derived from an EMBL/GenBank/DDBJ whole genome shotgun (WGS) entry which is preliminary data.</text>
</comment>
<dbReference type="InterPro" id="IPR006199">
    <property type="entry name" value="LexA_DNA-bd_dom"/>
</dbReference>
<comment type="similarity">
    <text evidence="1 13 14">Belongs to the peptidase S24 family.</text>
</comment>
<comment type="subunit">
    <text evidence="2 13">Homodimer.</text>
</comment>
<evidence type="ECO:0000256" key="5">
    <source>
        <dbReference type="ARBA" id="ARBA00022763"/>
    </source>
</evidence>
<dbReference type="InterPro" id="IPR006197">
    <property type="entry name" value="Peptidase_S24_LexA"/>
</dbReference>
<keyword evidence="6 13" id="KW-0378">Hydrolase</keyword>
<feature type="DNA-binding region" description="H-T-H motif" evidence="13">
    <location>
        <begin position="28"/>
        <end position="48"/>
    </location>
</feature>
<dbReference type="FunFam" id="2.10.109.10:FF:000001">
    <property type="entry name" value="LexA repressor"/>
    <property type="match status" value="1"/>
</dbReference>
<dbReference type="GO" id="GO:0045892">
    <property type="term" value="P:negative regulation of DNA-templated transcription"/>
    <property type="evidence" value="ECO:0007669"/>
    <property type="project" value="UniProtKB-UniRule"/>
</dbReference>
<organism evidence="17">
    <name type="scientific">Candidatus Tenderia electrophaga</name>
    <dbReference type="NCBI Taxonomy" id="1748243"/>
    <lineage>
        <taxon>Bacteria</taxon>
        <taxon>Pseudomonadati</taxon>
        <taxon>Pseudomonadota</taxon>
        <taxon>Gammaproteobacteria</taxon>
        <taxon>Candidatus Tenderiales</taxon>
        <taxon>Candidatus Tenderiaceae</taxon>
        <taxon>Candidatus Tenderia</taxon>
    </lineage>
</organism>
<dbReference type="EMBL" id="DRNF01000227">
    <property type="protein sequence ID" value="HHJ80696.1"/>
    <property type="molecule type" value="Genomic_DNA"/>
</dbReference>
<dbReference type="GO" id="GO:0004252">
    <property type="term" value="F:serine-type endopeptidase activity"/>
    <property type="evidence" value="ECO:0007669"/>
    <property type="project" value="UniProtKB-UniRule"/>
</dbReference>
<dbReference type="SUPFAM" id="SSF51306">
    <property type="entry name" value="LexA/Signal peptidase"/>
    <property type="match status" value="1"/>
</dbReference>
<dbReference type="PANTHER" id="PTHR33516:SF2">
    <property type="entry name" value="LEXA REPRESSOR-RELATED"/>
    <property type="match status" value="1"/>
</dbReference>
<dbReference type="Pfam" id="PF00717">
    <property type="entry name" value="Peptidase_S24"/>
    <property type="match status" value="1"/>
</dbReference>